<comment type="caution">
    <text evidence="1">The sequence shown here is derived from an EMBL/GenBank/DDBJ whole genome shotgun (WGS) entry which is preliminary data.</text>
</comment>
<name>A0A438ML81_9ACTN</name>
<protein>
    <submittedName>
        <fullName evidence="1">Uncharacterized protein</fullName>
    </submittedName>
</protein>
<accession>A0A438ML81</accession>
<dbReference type="EMBL" id="SAUN01000001">
    <property type="protein sequence ID" value="RVX46522.1"/>
    <property type="molecule type" value="Genomic_DNA"/>
</dbReference>
<proteinExistence type="predicted"/>
<dbReference type="Proteomes" id="UP000284824">
    <property type="component" value="Unassembled WGS sequence"/>
</dbReference>
<gene>
    <name evidence="1" type="ORF">EDD27_9411</name>
</gene>
<reference evidence="1 2" key="1">
    <citation type="submission" date="2019-01" db="EMBL/GenBank/DDBJ databases">
        <title>Sequencing the genomes of 1000 actinobacteria strains.</title>
        <authorList>
            <person name="Klenk H.-P."/>
        </authorList>
    </citation>
    <scope>NUCLEOTIDE SEQUENCE [LARGE SCALE GENOMIC DNA]</scope>
    <source>
        <strain evidence="1 2">DSM 43925</strain>
    </source>
</reference>
<dbReference type="AlphaFoldDB" id="A0A438ML81"/>
<evidence type="ECO:0000313" key="2">
    <source>
        <dbReference type="Proteomes" id="UP000284824"/>
    </source>
</evidence>
<organism evidence="1 2">
    <name type="scientific">Nonomuraea polychroma</name>
    <dbReference type="NCBI Taxonomy" id="46176"/>
    <lineage>
        <taxon>Bacteria</taxon>
        <taxon>Bacillati</taxon>
        <taxon>Actinomycetota</taxon>
        <taxon>Actinomycetes</taxon>
        <taxon>Streptosporangiales</taxon>
        <taxon>Streptosporangiaceae</taxon>
        <taxon>Nonomuraea</taxon>
    </lineage>
</organism>
<keyword evidence="2" id="KW-1185">Reference proteome</keyword>
<sequence length="47" mass="5023">MTTPPHAPGLSPVVARPCRGRIAGNVAVPEMKLMPREAVCRKDLAID</sequence>
<evidence type="ECO:0000313" key="1">
    <source>
        <dbReference type="EMBL" id="RVX46522.1"/>
    </source>
</evidence>